<dbReference type="EMBL" id="CP097508">
    <property type="protein sequence ID" value="URE10396.1"/>
    <property type="molecule type" value="Genomic_DNA"/>
</dbReference>
<name>A0A9E7G7K3_9LILI</name>
<accession>A0A9E7G7K3</accession>
<proteinExistence type="predicted"/>
<evidence type="ECO:0000313" key="1">
    <source>
        <dbReference type="EMBL" id="URE10396.1"/>
    </source>
</evidence>
<dbReference type="Proteomes" id="UP001055439">
    <property type="component" value="Chromosome 6"/>
</dbReference>
<gene>
    <name evidence="1" type="ORF">MUK42_05725</name>
</gene>
<reference evidence="1" key="1">
    <citation type="submission" date="2022-05" db="EMBL/GenBank/DDBJ databases">
        <title>The Musa troglodytarum L. genome provides insights into the mechanism of non-climacteric behaviour and enrichment of carotenoids.</title>
        <authorList>
            <person name="Wang J."/>
        </authorList>
    </citation>
    <scope>NUCLEOTIDE SEQUENCE</scope>
    <source>
        <tissue evidence="1">Leaf</tissue>
    </source>
</reference>
<organism evidence="1 2">
    <name type="scientific">Musa troglodytarum</name>
    <name type="common">fe'i banana</name>
    <dbReference type="NCBI Taxonomy" id="320322"/>
    <lineage>
        <taxon>Eukaryota</taxon>
        <taxon>Viridiplantae</taxon>
        <taxon>Streptophyta</taxon>
        <taxon>Embryophyta</taxon>
        <taxon>Tracheophyta</taxon>
        <taxon>Spermatophyta</taxon>
        <taxon>Magnoliopsida</taxon>
        <taxon>Liliopsida</taxon>
        <taxon>Zingiberales</taxon>
        <taxon>Musaceae</taxon>
        <taxon>Musa</taxon>
    </lineage>
</organism>
<evidence type="ECO:0000313" key="2">
    <source>
        <dbReference type="Proteomes" id="UP001055439"/>
    </source>
</evidence>
<protein>
    <submittedName>
        <fullName evidence="1">Uncharacterized protein</fullName>
    </submittedName>
</protein>
<sequence length="153" mass="16977">MRGRGRWGGPWSSPTPPSPKTAHLFPPLLSPLEAFHVKLLLLKMAIQPTGSETAQPMYSIVSRIGIKYLQSMILLGAHELQAGVLLPSGYIKASMFTGEIILPVASEFVQAVKQLLLILCHNYCPWNPSLEHLKDPPSLFQYANQESLTEEEK</sequence>
<dbReference type="AlphaFoldDB" id="A0A9E7G7K3"/>
<keyword evidence="2" id="KW-1185">Reference proteome</keyword>